<evidence type="ECO:0000313" key="3">
    <source>
        <dbReference type="Proteomes" id="UP001651880"/>
    </source>
</evidence>
<feature type="transmembrane region" description="Helical" evidence="1">
    <location>
        <begin position="56"/>
        <end position="77"/>
    </location>
</feature>
<dbReference type="Proteomes" id="UP001651880">
    <property type="component" value="Unassembled WGS sequence"/>
</dbReference>
<gene>
    <name evidence="2" type="ORF">LJD61_08740</name>
</gene>
<reference evidence="2 3" key="1">
    <citation type="submission" date="2021-10" db="EMBL/GenBank/DDBJ databases">
        <title>Lutispora strain m25 sp. nov., a thermophilic, non-spore-forming bacterium isolated from a lab-scale methanogenic bioreactor digesting anaerobic sludge.</title>
        <authorList>
            <person name="El Houari A."/>
            <person name="Mcdonald J."/>
        </authorList>
    </citation>
    <scope>NUCLEOTIDE SEQUENCE [LARGE SCALE GENOMIC DNA]</scope>
    <source>
        <strain evidence="3">m25</strain>
    </source>
</reference>
<protein>
    <recommendedName>
        <fullName evidence="4">PH (Pleckstrin Homology) domain-containing protein</fullName>
    </recommendedName>
</protein>
<dbReference type="RefSeq" id="WP_255227152.1">
    <property type="nucleotide sequence ID" value="NZ_JAJEKE010000006.1"/>
</dbReference>
<keyword evidence="1" id="KW-0812">Transmembrane</keyword>
<keyword evidence="1" id="KW-1133">Transmembrane helix</keyword>
<proteinExistence type="predicted"/>
<keyword evidence="1" id="KW-0472">Membrane</keyword>
<evidence type="ECO:0008006" key="4">
    <source>
        <dbReference type="Google" id="ProtNLM"/>
    </source>
</evidence>
<comment type="caution">
    <text evidence="2">The sequence shown here is derived from an EMBL/GenBank/DDBJ whole genome shotgun (WGS) entry which is preliminary data.</text>
</comment>
<sequence length="190" mass="21395">MKRWDEEELRWEIKIPLFKNMIILKELGLALGIPFGILIIMLLIASEGDLFVDGIAYPLIFIGIFFIAAFLFIMLIYGGKYDAGYVINSKGILNYTQEKQAKRNKIINALLVLTGIFSGRPSAAGAGILAQSRQAVFVKWKRIKRVKIYSKSKSIIVKGGFTERIALFCNDDNFELVRDIILSKADLNGE</sequence>
<dbReference type="EMBL" id="JAJEKE010000006">
    <property type="protein sequence ID" value="MCQ1529639.1"/>
    <property type="molecule type" value="Genomic_DNA"/>
</dbReference>
<name>A0ABT1NGB1_9FIRM</name>
<accession>A0ABT1NGB1</accession>
<evidence type="ECO:0000313" key="2">
    <source>
        <dbReference type="EMBL" id="MCQ1529639.1"/>
    </source>
</evidence>
<feature type="transmembrane region" description="Helical" evidence="1">
    <location>
        <begin position="21"/>
        <end position="44"/>
    </location>
</feature>
<organism evidence="2 3">
    <name type="scientific">Lutispora saccharofermentans</name>
    <dbReference type="NCBI Taxonomy" id="3024236"/>
    <lineage>
        <taxon>Bacteria</taxon>
        <taxon>Bacillati</taxon>
        <taxon>Bacillota</taxon>
        <taxon>Clostridia</taxon>
        <taxon>Lutisporales</taxon>
        <taxon>Lutisporaceae</taxon>
        <taxon>Lutispora</taxon>
    </lineage>
</organism>
<evidence type="ECO:0000256" key="1">
    <source>
        <dbReference type="SAM" id="Phobius"/>
    </source>
</evidence>
<keyword evidence="3" id="KW-1185">Reference proteome</keyword>